<dbReference type="InterPro" id="IPR036615">
    <property type="entry name" value="Mur_ligase_C_dom_sf"/>
</dbReference>
<keyword evidence="7" id="KW-0573">Peptidoglycan synthesis</keyword>
<comment type="pathway">
    <text evidence="2 7">Cell wall biogenesis; peptidoglycan biosynthesis.</text>
</comment>
<dbReference type="NCBIfam" id="TIGR01087">
    <property type="entry name" value="murD"/>
    <property type="match status" value="1"/>
</dbReference>
<dbReference type="AlphaFoldDB" id="A0A1F5XI54"/>
<sequence length="451" mass="50734">MDVLQSKKEILQRRLQEKFFGGRKGSSPPRVLILGLGVQGGGVGAARFFARLGMNVTVTDLKQKKDLSVSLKRLRGLPIRYVLGKHRMVDIRKSDLIVKNPGVLARSPFIREAKKRKIPITNDAGLFLALAPPETIIGVTGTKGKTTMTMLLGHILGRRAAVVGTPGVSFFEYFFLKEEPEWVIGEFSSFDLEYVRSSPHIAVMTSLFADHLNRYASFDEYARFKMNIARFQNSSDFFIAYRSPRLRAHLTGLKSKVMFTREQNLSRRITQVSWRLPLELVAITYRVSKILEIPEKIFWAKVKNFKVPEGRLEIVARKKGRVYINDTTATNPGSAIHSLRAIRRAFGEKIRLLVITGGEDKLFPKDEIRQYAKDLQARADSVYMLPGSMTNTLAHYVRGGVLCGSLEEAVSKASGTKGIIALVPGAASFNMFMNEFHRARVFIKAVRRLKI</sequence>
<evidence type="ECO:0000256" key="7">
    <source>
        <dbReference type="RuleBase" id="RU003664"/>
    </source>
</evidence>
<protein>
    <recommendedName>
        <fullName evidence="7">UDP-N-acetylmuramoylalanine--D-glutamate ligase</fullName>
        <ecNumber evidence="7">6.3.2.9</ecNumber>
    </recommendedName>
</protein>
<evidence type="ECO:0000256" key="6">
    <source>
        <dbReference type="ARBA" id="ARBA00022840"/>
    </source>
</evidence>
<feature type="domain" description="Mur ligase central" evidence="9">
    <location>
        <begin position="139"/>
        <end position="263"/>
    </location>
</feature>
<keyword evidence="4 10" id="KW-0436">Ligase</keyword>
<reference evidence="10 11" key="1">
    <citation type="journal article" date="2016" name="Nat. Commun.">
        <title>Thousands of microbial genomes shed light on interconnected biogeochemical processes in an aquifer system.</title>
        <authorList>
            <person name="Anantharaman K."/>
            <person name="Brown C.T."/>
            <person name="Hug L.A."/>
            <person name="Sharon I."/>
            <person name="Castelle C.J."/>
            <person name="Probst A.J."/>
            <person name="Thomas B.C."/>
            <person name="Singh A."/>
            <person name="Wilkins M.J."/>
            <person name="Karaoz U."/>
            <person name="Brodie E.L."/>
            <person name="Williams K.H."/>
            <person name="Hubbard S.S."/>
            <person name="Banfield J.F."/>
        </authorList>
    </citation>
    <scope>NUCLEOTIDE SEQUENCE [LARGE SCALE GENOMIC DNA]</scope>
</reference>
<feature type="domain" description="Mur ligase C-terminal" evidence="8">
    <location>
        <begin position="310"/>
        <end position="412"/>
    </location>
</feature>
<dbReference type="EMBL" id="MFIF01000004">
    <property type="protein sequence ID" value="OGF87588.1"/>
    <property type="molecule type" value="Genomic_DNA"/>
</dbReference>
<dbReference type="InterPro" id="IPR004101">
    <property type="entry name" value="Mur_ligase_C"/>
</dbReference>
<dbReference type="InterPro" id="IPR013221">
    <property type="entry name" value="Mur_ligase_cen"/>
</dbReference>
<dbReference type="GO" id="GO:0008764">
    <property type="term" value="F:UDP-N-acetylmuramoylalanine-D-glutamate ligase activity"/>
    <property type="evidence" value="ECO:0007669"/>
    <property type="project" value="UniProtKB-EC"/>
</dbReference>
<evidence type="ECO:0000313" key="11">
    <source>
        <dbReference type="Proteomes" id="UP000177346"/>
    </source>
</evidence>
<dbReference type="Pfam" id="PF21799">
    <property type="entry name" value="MurD-like_N"/>
    <property type="match status" value="1"/>
</dbReference>
<dbReference type="EC" id="6.3.2.9" evidence="7"/>
<dbReference type="Pfam" id="PF02875">
    <property type="entry name" value="Mur_ligase_C"/>
    <property type="match status" value="1"/>
</dbReference>
<dbReference type="Gene3D" id="3.40.1190.10">
    <property type="entry name" value="Mur-like, catalytic domain"/>
    <property type="match status" value="1"/>
</dbReference>
<dbReference type="GO" id="GO:0005524">
    <property type="term" value="F:ATP binding"/>
    <property type="evidence" value="ECO:0007669"/>
    <property type="project" value="UniProtKB-KW"/>
</dbReference>
<organism evidence="10 11">
    <name type="scientific">Candidatus Giovannonibacteria bacterium RIFCSPLOWO2_01_FULL_46_32</name>
    <dbReference type="NCBI Taxonomy" id="1798353"/>
    <lineage>
        <taxon>Bacteria</taxon>
        <taxon>Candidatus Giovannoniibacteriota</taxon>
    </lineage>
</organism>
<evidence type="ECO:0000313" key="10">
    <source>
        <dbReference type="EMBL" id="OGF87588.1"/>
    </source>
</evidence>
<keyword evidence="5" id="KW-0547">Nucleotide-binding</keyword>
<keyword evidence="7" id="KW-0132">Cell division</keyword>
<proteinExistence type="predicted"/>
<accession>A0A1F5XI54</accession>
<dbReference type="SUPFAM" id="SSF53244">
    <property type="entry name" value="MurD-like peptide ligases, peptide-binding domain"/>
    <property type="match status" value="1"/>
</dbReference>
<comment type="function">
    <text evidence="7">Cell wall formation. Catalyzes the addition of glutamate to the nucleotide precursor UDP-N-acetylmuramoyl-L-alanine (UMA).</text>
</comment>
<dbReference type="GO" id="GO:0071555">
    <property type="term" value="P:cell wall organization"/>
    <property type="evidence" value="ECO:0007669"/>
    <property type="project" value="UniProtKB-KW"/>
</dbReference>
<dbReference type="GO" id="GO:0005737">
    <property type="term" value="C:cytoplasm"/>
    <property type="evidence" value="ECO:0007669"/>
    <property type="project" value="UniProtKB-SubCell"/>
</dbReference>
<dbReference type="InterPro" id="IPR005762">
    <property type="entry name" value="MurD"/>
</dbReference>
<evidence type="ECO:0000256" key="4">
    <source>
        <dbReference type="ARBA" id="ARBA00022598"/>
    </source>
</evidence>
<keyword evidence="3" id="KW-0963">Cytoplasm</keyword>
<dbReference type="UniPathway" id="UPA00219"/>
<comment type="catalytic activity">
    <reaction evidence="7">
        <text>UDP-N-acetyl-alpha-D-muramoyl-L-alanine + D-glutamate + ATP = UDP-N-acetyl-alpha-D-muramoyl-L-alanyl-D-glutamate + ADP + phosphate + H(+)</text>
        <dbReference type="Rhea" id="RHEA:16429"/>
        <dbReference type="ChEBI" id="CHEBI:15378"/>
        <dbReference type="ChEBI" id="CHEBI:29986"/>
        <dbReference type="ChEBI" id="CHEBI:30616"/>
        <dbReference type="ChEBI" id="CHEBI:43474"/>
        <dbReference type="ChEBI" id="CHEBI:83898"/>
        <dbReference type="ChEBI" id="CHEBI:83900"/>
        <dbReference type="ChEBI" id="CHEBI:456216"/>
        <dbReference type="EC" id="6.3.2.9"/>
    </reaction>
</comment>
<dbReference type="GO" id="GO:0009252">
    <property type="term" value="P:peptidoglycan biosynthetic process"/>
    <property type="evidence" value="ECO:0007669"/>
    <property type="project" value="UniProtKB-UniPathway"/>
</dbReference>
<dbReference type="Proteomes" id="UP000177346">
    <property type="component" value="Unassembled WGS sequence"/>
</dbReference>
<keyword evidence="7" id="KW-0133">Cell shape</keyword>
<comment type="caution">
    <text evidence="10">The sequence shown here is derived from an EMBL/GenBank/DDBJ whole genome shotgun (WGS) entry which is preliminary data.</text>
</comment>
<dbReference type="SUPFAM" id="SSF51984">
    <property type="entry name" value="MurCD N-terminal domain"/>
    <property type="match status" value="1"/>
</dbReference>
<evidence type="ECO:0000256" key="3">
    <source>
        <dbReference type="ARBA" id="ARBA00022490"/>
    </source>
</evidence>
<keyword evidence="7" id="KW-0131">Cell cycle</keyword>
<dbReference type="InterPro" id="IPR036565">
    <property type="entry name" value="Mur-like_cat_sf"/>
</dbReference>
<dbReference type="SUPFAM" id="SSF53623">
    <property type="entry name" value="MurD-like peptide ligases, catalytic domain"/>
    <property type="match status" value="1"/>
</dbReference>
<comment type="subcellular location">
    <subcellularLocation>
        <location evidence="1 7">Cytoplasm</location>
    </subcellularLocation>
</comment>
<dbReference type="GO" id="GO:0008360">
    <property type="term" value="P:regulation of cell shape"/>
    <property type="evidence" value="ECO:0007669"/>
    <property type="project" value="UniProtKB-KW"/>
</dbReference>
<evidence type="ECO:0000256" key="1">
    <source>
        <dbReference type="ARBA" id="ARBA00004496"/>
    </source>
</evidence>
<evidence type="ECO:0000259" key="9">
    <source>
        <dbReference type="Pfam" id="PF08245"/>
    </source>
</evidence>
<keyword evidence="7" id="KW-0961">Cell wall biogenesis/degradation</keyword>
<dbReference type="PANTHER" id="PTHR43692:SF1">
    <property type="entry name" value="UDP-N-ACETYLMURAMOYLALANINE--D-GLUTAMATE LIGASE"/>
    <property type="match status" value="1"/>
</dbReference>
<dbReference type="Gene3D" id="3.40.50.720">
    <property type="entry name" value="NAD(P)-binding Rossmann-like Domain"/>
    <property type="match status" value="1"/>
</dbReference>
<evidence type="ECO:0000259" key="8">
    <source>
        <dbReference type="Pfam" id="PF02875"/>
    </source>
</evidence>
<gene>
    <name evidence="10" type="ORF">A3B19_01985</name>
</gene>
<dbReference type="Pfam" id="PF08245">
    <property type="entry name" value="Mur_ligase_M"/>
    <property type="match status" value="1"/>
</dbReference>
<keyword evidence="6" id="KW-0067">ATP-binding</keyword>
<dbReference type="GO" id="GO:0051301">
    <property type="term" value="P:cell division"/>
    <property type="evidence" value="ECO:0007669"/>
    <property type="project" value="UniProtKB-KW"/>
</dbReference>
<evidence type="ECO:0000256" key="2">
    <source>
        <dbReference type="ARBA" id="ARBA00004752"/>
    </source>
</evidence>
<name>A0A1F5XI54_9BACT</name>
<dbReference type="PANTHER" id="PTHR43692">
    <property type="entry name" value="UDP-N-ACETYLMURAMOYLALANINE--D-GLUTAMATE LIGASE"/>
    <property type="match status" value="1"/>
</dbReference>
<dbReference type="Gene3D" id="3.90.190.20">
    <property type="entry name" value="Mur ligase, C-terminal domain"/>
    <property type="match status" value="1"/>
</dbReference>
<evidence type="ECO:0000256" key="5">
    <source>
        <dbReference type="ARBA" id="ARBA00022741"/>
    </source>
</evidence>